<dbReference type="InterPro" id="IPR041460">
    <property type="entry name" value="Molybdopterin_N"/>
</dbReference>
<evidence type="ECO:0000256" key="5">
    <source>
        <dbReference type="ARBA" id="ARBA00023002"/>
    </source>
</evidence>
<comment type="similarity">
    <text evidence="2">Belongs to the prokaryotic molybdopterin-containing oxidoreductase family.</text>
</comment>
<dbReference type="Pfam" id="PF18364">
    <property type="entry name" value="Molybdopterin_N"/>
    <property type="match status" value="1"/>
</dbReference>
<feature type="domain" description="Molybdopterin oxidoreductase N-terminal" evidence="9">
    <location>
        <begin position="9"/>
        <end position="44"/>
    </location>
</feature>
<keyword evidence="5" id="KW-0560">Oxidoreductase</keyword>
<protein>
    <submittedName>
        <fullName evidence="10">Molybdopterin-dependent oxidoreductase</fullName>
    </submittedName>
</protein>
<dbReference type="RefSeq" id="WP_375294559.1">
    <property type="nucleotide sequence ID" value="NZ_JAHWXH010000001.1"/>
</dbReference>
<feature type="region of interest" description="Disordered" evidence="6">
    <location>
        <begin position="30"/>
        <end position="51"/>
    </location>
</feature>
<evidence type="ECO:0000259" key="7">
    <source>
        <dbReference type="Pfam" id="PF00384"/>
    </source>
</evidence>
<evidence type="ECO:0000256" key="1">
    <source>
        <dbReference type="ARBA" id="ARBA00001942"/>
    </source>
</evidence>
<dbReference type="GO" id="GO:0030288">
    <property type="term" value="C:outer membrane-bounded periplasmic space"/>
    <property type="evidence" value="ECO:0007669"/>
    <property type="project" value="TreeGrafter"/>
</dbReference>
<keyword evidence="4" id="KW-0479">Metal-binding</keyword>
<dbReference type="Gene3D" id="3.90.55.10">
    <property type="entry name" value="Dimethylsulfoxide Reductase, domain 3"/>
    <property type="match status" value="1"/>
</dbReference>
<dbReference type="Pfam" id="PF01568">
    <property type="entry name" value="Molydop_binding"/>
    <property type="match status" value="1"/>
</dbReference>
<dbReference type="PANTHER" id="PTHR43742:SF10">
    <property type="entry name" value="TRIMETHYLAMINE-N-OXIDE REDUCTASE 2"/>
    <property type="match status" value="1"/>
</dbReference>
<dbReference type="InterPro" id="IPR006657">
    <property type="entry name" value="MoPterin_dinucl-bd_dom"/>
</dbReference>
<dbReference type="PANTHER" id="PTHR43742">
    <property type="entry name" value="TRIMETHYLAMINE-N-OXIDE REDUCTASE"/>
    <property type="match status" value="1"/>
</dbReference>
<dbReference type="InterPro" id="IPR009010">
    <property type="entry name" value="Asp_de-COase-like_dom_sf"/>
</dbReference>
<dbReference type="GO" id="GO:0016491">
    <property type="term" value="F:oxidoreductase activity"/>
    <property type="evidence" value="ECO:0007669"/>
    <property type="project" value="UniProtKB-KW"/>
</dbReference>
<dbReference type="GO" id="GO:0043546">
    <property type="term" value="F:molybdopterin cofactor binding"/>
    <property type="evidence" value="ECO:0007669"/>
    <property type="project" value="InterPro"/>
</dbReference>
<name>A0AAJ2HDY7_9MICO</name>
<dbReference type="Pfam" id="PF00384">
    <property type="entry name" value="Molybdopterin"/>
    <property type="match status" value="1"/>
</dbReference>
<feature type="domain" description="Molybdopterin oxidoreductase" evidence="7">
    <location>
        <begin position="53"/>
        <end position="504"/>
    </location>
</feature>
<dbReference type="InterPro" id="IPR006656">
    <property type="entry name" value="Mopterin_OxRdtase"/>
</dbReference>
<accession>A0AAJ2HDY7</accession>
<dbReference type="SUPFAM" id="SSF53706">
    <property type="entry name" value="Formate dehydrogenase/DMSO reductase, domains 1-3"/>
    <property type="match status" value="1"/>
</dbReference>
<dbReference type="GeneID" id="301456916"/>
<evidence type="ECO:0000256" key="2">
    <source>
        <dbReference type="ARBA" id="ARBA00010312"/>
    </source>
</evidence>
<feature type="region of interest" description="Disordered" evidence="6">
    <location>
        <begin position="753"/>
        <end position="779"/>
    </location>
</feature>
<evidence type="ECO:0000256" key="3">
    <source>
        <dbReference type="ARBA" id="ARBA00022505"/>
    </source>
</evidence>
<keyword evidence="3" id="KW-0500">Molybdenum</keyword>
<evidence type="ECO:0000259" key="8">
    <source>
        <dbReference type="Pfam" id="PF01568"/>
    </source>
</evidence>
<sequence length="779" mass="85534">MSNARRGRTASHWGSYLVDTVDDEVVGVTPVPDDPAPSPIGQNYRGNLRGGPRITAPAVRKGWLENRSRKGRGADEFVEVTADEAVELVASELERIGREYGNESIFGGSYGWGSAGRFHHAQSQVHRFLNSIGGYTRSVNTYSHAADEVILPHLVGDRAEFLRSVPSWKEIAEHTQEFVAFGGLPARSTQVNPGGVGAHVNLAGQEAAAQAGVSFTLITPVRTDTVEQLGGQWVPLRPNTDVALMLGLAHTILDAGLADIDFLQRCCVGWERVRAELTGSIDGQAKDARWASEITEVPESVIIDLAHRIGSHRSLIAVTWSLQRQHHGEMAYWAALTLAAMSGSLGLPGGGFGTGYSSMHNAHVWDRLSPAAALPQGKNPVSSFIPVARIADLLLHPGEAFEYNGRTARYPDIRLVYWVGGNPFHHHQDLNRLMRAWEKPDTIVVHEPYWNALAKRADIVFPAATSLEREDFTIGMADNWLSWMDRVADPPPGVVTDYETFAAITTHMGFGETFTEGRSPAQWVERLWDETRSKARSLGFDLPDLETFRRRGSIQLDMPRVAPTAFSSLRRNPQENPLTTPSGRIELYSATIDDFGYADCPGWARWMEPAEWLGGDLARTYPFHLVSPQPDGKLHSQYDHGSESRRHKVDGRTVVRISPEDAARRMVTDDEVVRIFNARGACLAAVRIDTGIRPGVLSLPTGAWYDPVDPAEAGSLDRHGNPNVLTVDIGTSSLAQGPSAHTCLVDLERLDEVPPSVDAHRPPRIHPRPQTPPQSGEPE</sequence>
<dbReference type="Gene3D" id="2.40.40.20">
    <property type="match status" value="1"/>
</dbReference>
<evidence type="ECO:0000313" key="11">
    <source>
        <dbReference type="Proteomes" id="UP001183582"/>
    </source>
</evidence>
<reference evidence="10 11" key="1">
    <citation type="submission" date="2021-06" db="EMBL/GenBank/DDBJ databases">
        <title>Genome-based taxonomic framework of Microbacterium strains isolated from marine environment, the description of four new species and reclassification of four preexisting species.</title>
        <authorList>
            <person name="Lee S.D."/>
            <person name="Kim S.-M."/>
            <person name="Byeon Y.-S."/>
            <person name="Yang H.L."/>
            <person name="Kim I.S."/>
        </authorList>
    </citation>
    <scope>NUCLEOTIDE SEQUENCE [LARGE SCALE GENOMIC DNA]</scope>
    <source>
        <strain evidence="10 11">KACC 20514</strain>
    </source>
</reference>
<evidence type="ECO:0000259" key="9">
    <source>
        <dbReference type="Pfam" id="PF18364"/>
    </source>
</evidence>
<dbReference type="EMBL" id="JAHWXH010000001">
    <property type="protein sequence ID" value="MDS0244336.1"/>
    <property type="molecule type" value="Genomic_DNA"/>
</dbReference>
<evidence type="ECO:0000313" key="10">
    <source>
        <dbReference type="EMBL" id="MDS0244336.1"/>
    </source>
</evidence>
<comment type="caution">
    <text evidence="10">The sequence shown here is derived from an EMBL/GenBank/DDBJ whole genome shotgun (WGS) entry which is preliminary data.</text>
</comment>
<dbReference type="GO" id="GO:0009055">
    <property type="term" value="F:electron transfer activity"/>
    <property type="evidence" value="ECO:0007669"/>
    <property type="project" value="TreeGrafter"/>
</dbReference>
<proteinExistence type="inferred from homology"/>
<dbReference type="SUPFAM" id="SSF50692">
    <property type="entry name" value="ADC-like"/>
    <property type="match status" value="1"/>
</dbReference>
<dbReference type="Proteomes" id="UP001183582">
    <property type="component" value="Unassembled WGS sequence"/>
</dbReference>
<dbReference type="Gene3D" id="3.40.50.740">
    <property type="match status" value="1"/>
</dbReference>
<dbReference type="AlphaFoldDB" id="A0AAJ2HDY7"/>
<dbReference type="Gene3D" id="3.40.228.10">
    <property type="entry name" value="Dimethylsulfoxide Reductase, domain 2"/>
    <property type="match status" value="1"/>
</dbReference>
<organism evidence="10 11">
    <name type="scientific">Microbacterium aurantiacum</name>
    <dbReference type="NCBI Taxonomy" id="162393"/>
    <lineage>
        <taxon>Bacteria</taxon>
        <taxon>Bacillati</taxon>
        <taxon>Actinomycetota</taxon>
        <taxon>Actinomycetes</taxon>
        <taxon>Micrococcales</taxon>
        <taxon>Microbacteriaceae</taxon>
        <taxon>Microbacterium</taxon>
    </lineage>
</organism>
<comment type="cofactor">
    <cofactor evidence="1">
        <name>Mo-bis(molybdopterin guanine dinucleotide)</name>
        <dbReference type="ChEBI" id="CHEBI:60539"/>
    </cofactor>
</comment>
<dbReference type="GO" id="GO:0030151">
    <property type="term" value="F:molybdenum ion binding"/>
    <property type="evidence" value="ECO:0007669"/>
    <property type="project" value="TreeGrafter"/>
</dbReference>
<evidence type="ECO:0000256" key="4">
    <source>
        <dbReference type="ARBA" id="ARBA00022723"/>
    </source>
</evidence>
<dbReference type="GO" id="GO:0009061">
    <property type="term" value="P:anaerobic respiration"/>
    <property type="evidence" value="ECO:0007669"/>
    <property type="project" value="TreeGrafter"/>
</dbReference>
<evidence type="ECO:0000256" key="6">
    <source>
        <dbReference type="SAM" id="MobiDB-lite"/>
    </source>
</evidence>
<dbReference type="InterPro" id="IPR041954">
    <property type="entry name" value="CT_DMSOR/BSOR/TMAOR"/>
</dbReference>
<dbReference type="InterPro" id="IPR050612">
    <property type="entry name" value="Prok_Mopterin_Oxidored"/>
</dbReference>
<feature type="domain" description="Molybdopterin dinucleotide-binding" evidence="8">
    <location>
        <begin position="623"/>
        <end position="743"/>
    </location>
</feature>
<dbReference type="CDD" id="cd02793">
    <property type="entry name" value="MopB_CT_DMSOR-BSOR-TMAOR"/>
    <property type="match status" value="1"/>
</dbReference>
<gene>
    <name evidence="10" type="ORF">KZC50_01775</name>
</gene>